<dbReference type="InterPro" id="IPR052557">
    <property type="entry name" value="CAP/Cytokinesis_protein"/>
</dbReference>
<dbReference type="PANTHER" id="PTHR46333:SF2">
    <property type="entry name" value="CYTOKINESIS PROTEIN 3"/>
    <property type="match status" value="1"/>
</dbReference>
<gene>
    <name evidence="2" type="ORF">SDC9_55237</name>
</gene>
<evidence type="ECO:0000313" key="2">
    <source>
        <dbReference type="EMBL" id="MPM08921.1"/>
    </source>
</evidence>
<feature type="domain" description="Transglutaminase-like" evidence="1">
    <location>
        <begin position="85"/>
        <end position="152"/>
    </location>
</feature>
<sequence>MRFLPLIILLIWVPLTSSSQVNDCYKRVPYFRSLDPVKLSCRLTKGLETDSEKVCAIHSWIAHKIRYDVGKFYSFDYSHVPVKKILRRRRAVCVGYADLFTELCRNAGLRVSNVSGYSRNVFTDVNDRFYLSDHEWNAVMVNGEWRLVDPTWDAGYISDYRCTFLGFLLKIVTFGRHEIVKYKPHFVRRPWDMYYLRDGSFFSTDHIASDSIWLLLNPSERIEELENDSSWYFRRWDFSDTMLPDTARDFARLNLISMSPEDREIAEGFSMYRFNRKNTLPIGNSYRLMAQRQFDRTDFQSSDTVKLIKQCNSVMTLSDSSALFYNSCLYYLQQQREELTVNNLFKKNNVKRENTLTIASSRKALRNIIAGRQIARSEKNRLNSIVNQNVSRNRSLQRSRKFAVTKSADSTRVSDSLMAVENINLLTDSLNLINATISNRIQLFAALEDTAISRINKYSFASAKNRGTTMMLSGMRLNFEDDMDYFIRIVKDTFLTHKFADDSLLIYNDSGFVIRYMSRERKNLSRDMNNLYRCHKAISGQYAKLKRACVRNRDLDRQYKSNLEIYSKELSGYNKEITSLQKDLHKISAACRKQKKFTRKEIREYKKEISIENYNFSVRRGYINGRYKSVRRHCISQRSLVLQLKKKMLKISMKLKKQ</sequence>
<dbReference type="AlphaFoldDB" id="A0A644WZ90"/>
<dbReference type="Gene3D" id="3.10.620.30">
    <property type="match status" value="1"/>
</dbReference>
<comment type="caution">
    <text evidence="2">The sequence shown here is derived from an EMBL/GenBank/DDBJ whole genome shotgun (WGS) entry which is preliminary data.</text>
</comment>
<dbReference type="SUPFAM" id="SSF54001">
    <property type="entry name" value="Cysteine proteinases"/>
    <property type="match status" value="1"/>
</dbReference>
<organism evidence="2">
    <name type="scientific">bioreactor metagenome</name>
    <dbReference type="NCBI Taxonomy" id="1076179"/>
    <lineage>
        <taxon>unclassified sequences</taxon>
        <taxon>metagenomes</taxon>
        <taxon>ecological metagenomes</taxon>
    </lineage>
</organism>
<dbReference type="SMART" id="SM00460">
    <property type="entry name" value="TGc"/>
    <property type="match status" value="1"/>
</dbReference>
<dbReference type="GO" id="GO:0005737">
    <property type="term" value="C:cytoplasm"/>
    <property type="evidence" value="ECO:0007669"/>
    <property type="project" value="TreeGrafter"/>
</dbReference>
<accession>A0A644WZ90</accession>
<dbReference type="InterPro" id="IPR002931">
    <property type="entry name" value="Transglutaminase-like"/>
</dbReference>
<reference evidence="2" key="1">
    <citation type="submission" date="2019-08" db="EMBL/GenBank/DDBJ databases">
        <authorList>
            <person name="Kucharzyk K."/>
            <person name="Murdoch R.W."/>
            <person name="Higgins S."/>
            <person name="Loffler F."/>
        </authorList>
    </citation>
    <scope>NUCLEOTIDE SEQUENCE</scope>
</reference>
<dbReference type="PANTHER" id="PTHR46333">
    <property type="entry name" value="CYTOKINESIS PROTEIN 3"/>
    <property type="match status" value="1"/>
</dbReference>
<protein>
    <recommendedName>
        <fullName evidence="1">Transglutaminase-like domain-containing protein</fullName>
    </recommendedName>
</protein>
<proteinExistence type="predicted"/>
<dbReference type="InterPro" id="IPR038765">
    <property type="entry name" value="Papain-like_cys_pep_sf"/>
</dbReference>
<dbReference type="Pfam" id="PF01841">
    <property type="entry name" value="Transglut_core"/>
    <property type="match status" value="1"/>
</dbReference>
<evidence type="ECO:0000259" key="1">
    <source>
        <dbReference type="SMART" id="SM00460"/>
    </source>
</evidence>
<dbReference type="EMBL" id="VSSQ01001508">
    <property type="protein sequence ID" value="MPM08921.1"/>
    <property type="molecule type" value="Genomic_DNA"/>
</dbReference>
<name>A0A644WZ90_9ZZZZ</name>